<dbReference type="EMBL" id="PUHY01000012">
    <property type="protein sequence ID" value="PQO32832.1"/>
    <property type="molecule type" value="Genomic_DNA"/>
</dbReference>
<dbReference type="Gene3D" id="2.120.10.30">
    <property type="entry name" value="TolB, C-terminal domain"/>
    <property type="match status" value="1"/>
</dbReference>
<dbReference type="InterPro" id="IPR013424">
    <property type="entry name" value="Ice-binding_C"/>
</dbReference>
<comment type="caution">
    <text evidence="3">The sequence shown here is derived from an EMBL/GenBank/DDBJ whole genome shotgun (WGS) entry which is preliminary data.</text>
</comment>
<feature type="compositionally biased region" description="Low complexity" evidence="1">
    <location>
        <begin position="325"/>
        <end position="336"/>
    </location>
</feature>
<feature type="domain" description="Ice-binding protein C-terminal" evidence="2">
    <location>
        <begin position="349"/>
        <end position="371"/>
    </location>
</feature>
<dbReference type="InterPro" id="IPR011042">
    <property type="entry name" value="6-blade_b-propeller_TolB-like"/>
</dbReference>
<dbReference type="Proteomes" id="UP000238322">
    <property type="component" value="Unassembled WGS sequence"/>
</dbReference>
<accession>A0A2S8FKY1</accession>
<name>A0A2S8FKY1_9BACT</name>
<evidence type="ECO:0000313" key="4">
    <source>
        <dbReference type="Proteomes" id="UP000238322"/>
    </source>
</evidence>
<reference evidence="3 4" key="1">
    <citation type="submission" date="2018-02" db="EMBL/GenBank/DDBJ databases">
        <title>Comparative genomes isolates from brazilian mangrove.</title>
        <authorList>
            <person name="Araujo J.E."/>
            <person name="Taketani R.G."/>
            <person name="Silva M.C.P."/>
            <person name="Loureco M.V."/>
            <person name="Andreote F.D."/>
        </authorList>
    </citation>
    <scope>NUCLEOTIDE SEQUENCE [LARGE SCALE GENOMIC DNA]</scope>
    <source>
        <strain evidence="3 4">Hex-1 MGV</strain>
    </source>
</reference>
<evidence type="ECO:0000259" key="2">
    <source>
        <dbReference type="Pfam" id="PF07589"/>
    </source>
</evidence>
<evidence type="ECO:0000256" key="1">
    <source>
        <dbReference type="SAM" id="MobiDB-lite"/>
    </source>
</evidence>
<proteinExistence type="predicted"/>
<gene>
    <name evidence="3" type="ORF">C5Y83_21865</name>
</gene>
<protein>
    <recommendedName>
        <fullName evidence="2">Ice-binding protein C-terminal domain-containing protein</fullName>
    </recommendedName>
</protein>
<sequence>MLDFRAHTSLILAFVICAPGWAGDLYSTSNSGHKVNILDPNSGKVSEFATFEDAISRGIAFESSGKLYVTANFDDHSSLEELDRATGSRIHIGQFEANTFVQAIDFDYQGSFFALATDGKLFRLDREVGGEFKKKGDSDVLDMVLVGETGVMDSTDIAIDLIGRLFAISGDDLYQVDPLNSNVLAQAKVVIQAPGEETIPPPEVEDSRSMPVSFQAGQSTFAGLMFDEAGALFATSNSCPASLYQVDTESGAATFVSNTEMCDPCSGDFPPPEFVAAGIGSFWDAGAGGTPYMGFGGSGLSGGVGGYAGGGAFGGGGGGGGGSNGTTNGNTPPGTNGPDGGPGNPGVTPVPEPGTLSIFAVGLAGLGFARRFAGRRSVS</sequence>
<organism evidence="3 4">
    <name type="scientific">Blastopirellula marina</name>
    <dbReference type="NCBI Taxonomy" id="124"/>
    <lineage>
        <taxon>Bacteria</taxon>
        <taxon>Pseudomonadati</taxon>
        <taxon>Planctomycetota</taxon>
        <taxon>Planctomycetia</taxon>
        <taxon>Pirellulales</taxon>
        <taxon>Pirellulaceae</taxon>
        <taxon>Blastopirellula</taxon>
    </lineage>
</organism>
<dbReference type="RefSeq" id="WP_105331844.1">
    <property type="nucleotide sequence ID" value="NZ_PUHY01000012.1"/>
</dbReference>
<dbReference type="AlphaFoldDB" id="A0A2S8FKY1"/>
<dbReference type="SUPFAM" id="SSF101898">
    <property type="entry name" value="NHL repeat"/>
    <property type="match status" value="1"/>
</dbReference>
<dbReference type="Pfam" id="PF07589">
    <property type="entry name" value="PEP-CTERM"/>
    <property type="match status" value="1"/>
</dbReference>
<feature type="region of interest" description="Disordered" evidence="1">
    <location>
        <begin position="319"/>
        <end position="354"/>
    </location>
</feature>
<dbReference type="OrthoDB" id="275490at2"/>
<evidence type="ECO:0000313" key="3">
    <source>
        <dbReference type="EMBL" id="PQO32832.1"/>
    </source>
</evidence>
<dbReference type="NCBIfam" id="TIGR02595">
    <property type="entry name" value="PEP_CTERM"/>
    <property type="match status" value="1"/>
</dbReference>